<feature type="region of interest" description="Disordered" evidence="5">
    <location>
        <begin position="421"/>
        <end position="459"/>
    </location>
</feature>
<dbReference type="OrthoDB" id="2117453at2759"/>
<keyword evidence="2 6" id="KW-0812">Transmembrane</keyword>
<dbReference type="Proteomes" id="UP000038010">
    <property type="component" value="Unassembled WGS sequence"/>
</dbReference>
<dbReference type="EMBL" id="LFJN01000008">
    <property type="protein sequence ID" value="KPI41901.1"/>
    <property type="molecule type" value="Genomic_DNA"/>
</dbReference>
<dbReference type="Pfam" id="PF01284">
    <property type="entry name" value="MARVEL"/>
    <property type="match status" value="1"/>
</dbReference>
<organism evidence="8 9">
    <name type="scientific">Cyphellophora attinorum</name>
    <dbReference type="NCBI Taxonomy" id="1664694"/>
    <lineage>
        <taxon>Eukaryota</taxon>
        <taxon>Fungi</taxon>
        <taxon>Dikarya</taxon>
        <taxon>Ascomycota</taxon>
        <taxon>Pezizomycotina</taxon>
        <taxon>Eurotiomycetes</taxon>
        <taxon>Chaetothyriomycetidae</taxon>
        <taxon>Chaetothyriales</taxon>
        <taxon>Cyphellophoraceae</taxon>
        <taxon>Cyphellophora</taxon>
    </lineage>
</organism>
<feature type="transmembrane region" description="Helical" evidence="6">
    <location>
        <begin position="84"/>
        <end position="108"/>
    </location>
</feature>
<evidence type="ECO:0000256" key="1">
    <source>
        <dbReference type="ARBA" id="ARBA00004141"/>
    </source>
</evidence>
<keyword evidence="9" id="KW-1185">Reference proteome</keyword>
<reference evidence="8 9" key="1">
    <citation type="submission" date="2015-06" db="EMBL/GenBank/DDBJ databases">
        <title>Draft genome of the ant-associated black yeast Phialophora attae CBS 131958.</title>
        <authorList>
            <person name="Moreno L.F."/>
            <person name="Stielow B.J."/>
            <person name="de Hoog S."/>
            <person name="Vicente V.A."/>
            <person name="Weiss V.A."/>
            <person name="de Vries M."/>
            <person name="Cruz L.M."/>
            <person name="Souza E.M."/>
        </authorList>
    </citation>
    <scope>NUCLEOTIDE SEQUENCE [LARGE SCALE GENOMIC DNA]</scope>
    <source>
        <strain evidence="8 9">CBS 131958</strain>
    </source>
</reference>
<evidence type="ECO:0000313" key="9">
    <source>
        <dbReference type="Proteomes" id="UP000038010"/>
    </source>
</evidence>
<dbReference type="GO" id="GO:0016020">
    <property type="term" value="C:membrane"/>
    <property type="evidence" value="ECO:0007669"/>
    <property type="project" value="UniProtKB-SubCell"/>
</dbReference>
<feature type="transmembrane region" description="Helical" evidence="6">
    <location>
        <begin position="52"/>
        <end position="72"/>
    </location>
</feature>
<feature type="domain" description="MARVEL" evidence="7">
    <location>
        <begin position="13"/>
        <end position="150"/>
    </location>
</feature>
<evidence type="ECO:0000256" key="5">
    <source>
        <dbReference type="SAM" id="MobiDB-lite"/>
    </source>
</evidence>
<sequence length="459" mass="50818">MPDFNLNLNRLPPLFLLRATQFLFSLITLAIISHLAALINTAASELATPAQINFALFTAVFSILLVIPYTTLAPRWFPRIAHRYAMTGAELTTATFWFASMICLADWARKKSSRELEEERLDGTGVRGTAVAGAVFASFCFILFTTSSIFALSHLLTFAPIHQNNTPTHHAQKPSTSSITNLLPPLPTKAPTTTVTTIHYTTDRSPNDPPYKRTQYRADARPLSWRSFKSAQAASKARSRNHFTLLRAQQQRDAEDYEEEQRRRKWNLGCGLGVGGGSGWAGIPFRGGSGGGWERFGRNSPGSDEKHWDKLLREQREKPNLVVVPPRNPGTRGWWSKFEEEGRGAAAMQAQQQQQQQQERSPWAVVRPYSTKVVQVAGQAWEKAREVSFGVGVRISAALGSRGGVARHSGWFGEAPPRWPIDIASERGSRGTSRGRSRTRAEIGNPGGGGRRWDGAEVV</sequence>
<feature type="compositionally biased region" description="Polar residues" evidence="5">
    <location>
        <begin position="166"/>
        <end position="179"/>
    </location>
</feature>
<evidence type="ECO:0000256" key="2">
    <source>
        <dbReference type="ARBA" id="ARBA00022692"/>
    </source>
</evidence>
<accession>A0A0N0NNR7</accession>
<name>A0A0N0NNR7_9EURO</name>
<comment type="caution">
    <text evidence="8">The sequence shown here is derived from an EMBL/GenBank/DDBJ whole genome shotgun (WGS) entry which is preliminary data.</text>
</comment>
<feature type="transmembrane region" description="Helical" evidence="6">
    <location>
        <begin position="20"/>
        <end position="40"/>
    </location>
</feature>
<evidence type="ECO:0000256" key="4">
    <source>
        <dbReference type="ARBA" id="ARBA00023136"/>
    </source>
</evidence>
<dbReference type="STRING" id="1664694.A0A0N0NNR7"/>
<evidence type="ECO:0000256" key="3">
    <source>
        <dbReference type="ARBA" id="ARBA00022989"/>
    </source>
</evidence>
<keyword evidence="3 6" id="KW-1133">Transmembrane helix</keyword>
<proteinExistence type="predicted"/>
<evidence type="ECO:0000313" key="8">
    <source>
        <dbReference type="EMBL" id="KPI41901.1"/>
    </source>
</evidence>
<dbReference type="AlphaFoldDB" id="A0A0N0NNR7"/>
<comment type="subcellular location">
    <subcellularLocation>
        <location evidence="1">Membrane</location>
        <topology evidence="1">Multi-pass membrane protein</topology>
    </subcellularLocation>
</comment>
<gene>
    <name evidence="8" type="ORF">AB675_5645</name>
</gene>
<feature type="transmembrane region" description="Helical" evidence="6">
    <location>
        <begin position="129"/>
        <end position="156"/>
    </location>
</feature>
<dbReference type="GeneID" id="28737755"/>
<evidence type="ECO:0000256" key="6">
    <source>
        <dbReference type="SAM" id="Phobius"/>
    </source>
</evidence>
<protein>
    <recommendedName>
        <fullName evidence="7">MARVEL domain-containing protein</fullName>
    </recommendedName>
</protein>
<evidence type="ECO:0000259" key="7">
    <source>
        <dbReference type="Pfam" id="PF01284"/>
    </source>
</evidence>
<dbReference type="RefSeq" id="XP_018001864.1">
    <property type="nucleotide sequence ID" value="XM_018145875.1"/>
</dbReference>
<keyword evidence="4 6" id="KW-0472">Membrane</keyword>
<dbReference type="PANTHER" id="PTHR37451">
    <property type="entry name" value="MARVEL DOMAIN"/>
    <property type="match status" value="1"/>
</dbReference>
<feature type="region of interest" description="Disordered" evidence="5">
    <location>
        <begin position="166"/>
        <end position="188"/>
    </location>
</feature>
<dbReference type="PANTHER" id="PTHR37451:SF1">
    <property type="entry name" value="MARVEL DOMAIN-CONTAINING PROTEIN"/>
    <property type="match status" value="1"/>
</dbReference>
<dbReference type="VEuPathDB" id="FungiDB:AB675_5645"/>
<dbReference type="InterPro" id="IPR008253">
    <property type="entry name" value="Marvel"/>
</dbReference>